<evidence type="ECO:0000256" key="1">
    <source>
        <dbReference type="ARBA" id="ARBA00022729"/>
    </source>
</evidence>
<dbReference type="GO" id="GO:0016788">
    <property type="term" value="F:hydrolase activity, acting on ester bonds"/>
    <property type="evidence" value="ECO:0007669"/>
    <property type="project" value="InterPro"/>
</dbReference>
<accession>A0AAV9HFC6</accession>
<dbReference type="SUPFAM" id="SSF69318">
    <property type="entry name" value="Integrin alpha N-terminal domain"/>
    <property type="match status" value="2"/>
</dbReference>
<proteinExistence type="predicted"/>
<keyword evidence="4" id="KW-0378">Hydrolase</keyword>
<dbReference type="GO" id="GO:0006629">
    <property type="term" value="P:lipid metabolic process"/>
    <property type="evidence" value="ECO:0007669"/>
    <property type="project" value="TreeGrafter"/>
</dbReference>
<evidence type="ECO:0000259" key="3">
    <source>
        <dbReference type="Pfam" id="PF13472"/>
    </source>
</evidence>
<evidence type="ECO:0000313" key="5">
    <source>
        <dbReference type="Proteomes" id="UP001321749"/>
    </source>
</evidence>
<organism evidence="4 5">
    <name type="scientific">Cladorrhinum samala</name>
    <dbReference type="NCBI Taxonomy" id="585594"/>
    <lineage>
        <taxon>Eukaryota</taxon>
        <taxon>Fungi</taxon>
        <taxon>Dikarya</taxon>
        <taxon>Ascomycota</taxon>
        <taxon>Pezizomycotina</taxon>
        <taxon>Sordariomycetes</taxon>
        <taxon>Sordariomycetidae</taxon>
        <taxon>Sordariales</taxon>
        <taxon>Podosporaceae</taxon>
        <taxon>Cladorrhinum</taxon>
    </lineage>
</organism>
<feature type="region of interest" description="Disordered" evidence="2">
    <location>
        <begin position="1337"/>
        <end position="1360"/>
    </location>
</feature>
<dbReference type="EMBL" id="MU865044">
    <property type="protein sequence ID" value="KAK4459173.1"/>
    <property type="molecule type" value="Genomic_DNA"/>
</dbReference>
<dbReference type="PANTHER" id="PTHR37981">
    <property type="entry name" value="LIPASE 2"/>
    <property type="match status" value="1"/>
</dbReference>
<dbReference type="Pfam" id="PF13472">
    <property type="entry name" value="Lipase_GDSL_2"/>
    <property type="match status" value="1"/>
</dbReference>
<keyword evidence="5" id="KW-1185">Reference proteome</keyword>
<dbReference type="InterPro" id="IPR036514">
    <property type="entry name" value="SGNH_hydro_sf"/>
</dbReference>
<dbReference type="Proteomes" id="UP001321749">
    <property type="component" value="Unassembled WGS sequence"/>
</dbReference>
<dbReference type="PANTHER" id="PTHR37981:SF1">
    <property type="entry name" value="SGNH HYDROLASE-TYPE ESTERASE DOMAIN-CONTAINING PROTEIN"/>
    <property type="match status" value="1"/>
</dbReference>
<dbReference type="InterPro" id="IPR013830">
    <property type="entry name" value="SGNH_hydro"/>
</dbReference>
<reference evidence="4" key="2">
    <citation type="submission" date="2023-06" db="EMBL/GenBank/DDBJ databases">
        <authorList>
            <consortium name="Lawrence Berkeley National Laboratory"/>
            <person name="Mondo S.J."/>
            <person name="Hensen N."/>
            <person name="Bonometti L."/>
            <person name="Westerberg I."/>
            <person name="Brannstrom I.O."/>
            <person name="Guillou S."/>
            <person name="Cros-Aarteil S."/>
            <person name="Calhoun S."/>
            <person name="Haridas S."/>
            <person name="Kuo A."/>
            <person name="Pangilinan J."/>
            <person name="Riley R."/>
            <person name="Labutti K."/>
            <person name="Andreopoulos B."/>
            <person name="Lipzen A."/>
            <person name="Chen C."/>
            <person name="Yanf M."/>
            <person name="Daum C."/>
            <person name="Ng V."/>
            <person name="Clum A."/>
            <person name="Steindorff A."/>
            <person name="Ohm R."/>
            <person name="Martin F."/>
            <person name="Silar P."/>
            <person name="Natvig D."/>
            <person name="Lalanne C."/>
            <person name="Gautier V."/>
            <person name="Ament-Velasquez S.L."/>
            <person name="Kruys A."/>
            <person name="Hutchinson M.I."/>
            <person name="Powell A.J."/>
            <person name="Barry K."/>
            <person name="Miller A.N."/>
            <person name="Grigoriev I.V."/>
            <person name="Debuchy R."/>
            <person name="Gladieux P."/>
            <person name="Thoren M.H."/>
            <person name="Johannesson H."/>
        </authorList>
    </citation>
    <scope>NUCLEOTIDE SEQUENCE</scope>
    <source>
        <strain evidence="4">PSN324</strain>
    </source>
</reference>
<evidence type="ECO:0000256" key="2">
    <source>
        <dbReference type="SAM" id="MobiDB-lite"/>
    </source>
</evidence>
<dbReference type="InterPro" id="IPR037460">
    <property type="entry name" value="SEST-like"/>
</dbReference>
<dbReference type="SUPFAM" id="SSF52266">
    <property type="entry name" value="SGNH hydrolase"/>
    <property type="match status" value="2"/>
</dbReference>
<comment type="caution">
    <text evidence="4">The sequence shown here is derived from an EMBL/GenBank/DDBJ whole genome shotgun (WGS) entry which is preliminary data.</text>
</comment>
<dbReference type="InterPro" id="IPR013517">
    <property type="entry name" value="FG-GAP"/>
</dbReference>
<evidence type="ECO:0000313" key="4">
    <source>
        <dbReference type="EMBL" id="KAK4459173.1"/>
    </source>
</evidence>
<dbReference type="Gene3D" id="3.40.50.1110">
    <property type="entry name" value="SGNH hydrolase"/>
    <property type="match status" value="2"/>
</dbReference>
<sequence>MPHSGNWSQPTDFLLRRQVDPDFDIDDDLGIRRLAAIGDSYSVGIGAGNKKGSFSLHSQSDWACSRYDGSHPQLINDDDKLKSPDGKGPEFQFLSCSGAVADDMVQKQIPYLEGGQDAILLSVGGNDAELTKILNACVFQWLHISYIQKAIIELDLEEHFATAAQKFESWFGFKPNWDLEKISRSCDEQLTRTQQIVDGEEYNHKLDTVVAAAKQKLAPGGRIYWTGYAKFFATDYTPACDSVSWTTWVHDSYSSPTTNEHLTTSHRIRMNHLVDLVNSKLMAAAEKAGDQIVFVGYDQYVGEFKGRFCERGVDETWSNEEAKKRPTLMFYEMNEKDPLGNTPWKRSEVEHAQGTFEAEINALAFLLGELVPDARLASPSADSSGSSALSMNRLALADAYSDHGDSLYSNHTTFSNQTTYSNHTVHSNTTAKTMNTLAENKEWGMPNLLPDGYGRVFHPTLLAHRLIANLIMWNMKNEKAKQSSGVGLIQDMTIGATCPFSPNDTTTAPHFYARILPLGASIVTGWGSSNNNGFRKPLRDALRQDGWKVNMVGAHNVGSMVDNDYEGHPGFRVAEVNVELDKSLKYQPNIVVINAGTNDANQNFDIANFGSRYSAMLDKLQRQIPGVTIIVSTLIQGTLPGIIANRDNMNNQLRQLVSSRRSNGQKIVLADVDIPSNFIPTSLIPDGTHPNDEGHRRFAAIFHRAIKEAHLAGFISRPVLTEFSDEPGSGTGNSICDKTFGSGNNLGGAVTQGGSGLDDGVYSHSSVQKGIVWELPAVGRDNVPNITFARLAEPYGRHELVVVGLAVPGFPNTGLGWFDAYKPSSAGSWSEVGDKKHFSAKDKCIFRGVRFADVNADGLDDLLCISPNGDTYVSINKGNYAFGDPMLWKKNVGVLQDRVRLADIDGDGRKDYCVIADSGDIRCWRNGGQGDLADYWQDLGVVFTGKGMGDPNGVRFADINGDGRDDWLWVNDEGQVWTYTNNRGCTKYSLTPLWRPASSSPSHTGHGMGPIGRDSVHFVNVHNSPTAFGLGPRLDYVVTPFQDGRTKVRVWQNTGTGGTKLKSDGDKYCKMIDRPGSAMDYVWAHSTGYLHIYESLGGKFPEQGPYWGPNYIFWRATDFLGREVDRRDIHLADWDGDGLCDIIYVDPSTGAMDGLWLNKYATVRDLRKAENWQRVDNAGPRGKNAACPERRGTHINDLAVRFADIDGNGRSDYLCIEKDGRTWGYLNNNDGLTYISQFKKTENKDRANLRFVDVNGDGKADMLWVDKFHGDASVWYNRGPIPASGSAFTWDAKGAVYLGAAQGHCEHFPDLDGNGRADLHVVDSLTNTASTWFNKCPGEGGSSNGDDLDTLTSPKVVIPS</sequence>
<feature type="domain" description="SGNH hydrolase-type esterase" evidence="3">
    <location>
        <begin position="518"/>
        <end position="697"/>
    </location>
</feature>
<dbReference type="InterPro" id="IPR028994">
    <property type="entry name" value="Integrin_alpha_N"/>
</dbReference>
<dbReference type="CDD" id="cd01833">
    <property type="entry name" value="XynB_like"/>
    <property type="match status" value="1"/>
</dbReference>
<gene>
    <name evidence="4" type="ORF">QBC42DRAFT_289824</name>
</gene>
<dbReference type="Pfam" id="PF13517">
    <property type="entry name" value="FG-GAP_3"/>
    <property type="match status" value="2"/>
</dbReference>
<name>A0AAV9HFC6_9PEZI</name>
<reference evidence="4" key="1">
    <citation type="journal article" date="2023" name="Mol. Phylogenet. Evol.">
        <title>Genome-scale phylogeny and comparative genomics of the fungal order Sordariales.</title>
        <authorList>
            <person name="Hensen N."/>
            <person name="Bonometti L."/>
            <person name="Westerberg I."/>
            <person name="Brannstrom I.O."/>
            <person name="Guillou S."/>
            <person name="Cros-Aarteil S."/>
            <person name="Calhoun S."/>
            <person name="Haridas S."/>
            <person name="Kuo A."/>
            <person name="Mondo S."/>
            <person name="Pangilinan J."/>
            <person name="Riley R."/>
            <person name="LaButti K."/>
            <person name="Andreopoulos B."/>
            <person name="Lipzen A."/>
            <person name="Chen C."/>
            <person name="Yan M."/>
            <person name="Daum C."/>
            <person name="Ng V."/>
            <person name="Clum A."/>
            <person name="Steindorff A."/>
            <person name="Ohm R.A."/>
            <person name="Martin F."/>
            <person name="Silar P."/>
            <person name="Natvig D.O."/>
            <person name="Lalanne C."/>
            <person name="Gautier V."/>
            <person name="Ament-Velasquez S.L."/>
            <person name="Kruys A."/>
            <person name="Hutchinson M.I."/>
            <person name="Powell A.J."/>
            <person name="Barry K."/>
            <person name="Miller A.N."/>
            <person name="Grigoriev I.V."/>
            <person name="Debuchy R."/>
            <person name="Gladieux P."/>
            <person name="Hiltunen Thoren M."/>
            <person name="Johannesson H."/>
        </authorList>
    </citation>
    <scope>NUCLEOTIDE SEQUENCE</scope>
    <source>
        <strain evidence="4">PSN324</strain>
    </source>
</reference>
<keyword evidence="1" id="KW-0732">Signal</keyword>
<protein>
    <submittedName>
        <fullName evidence="4">SGNH hydrolase-type esterase domain-containing protein</fullName>
    </submittedName>
</protein>